<keyword evidence="2" id="KW-0732">Signal</keyword>
<accession>A0ABN9NVN5</accession>
<feature type="region of interest" description="Disordered" evidence="1">
    <location>
        <begin position="180"/>
        <end position="201"/>
    </location>
</feature>
<evidence type="ECO:0000313" key="4">
    <source>
        <dbReference type="Proteomes" id="UP001190466"/>
    </source>
</evidence>
<dbReference type="Proteomes" id="UP001190466">
    <property type="component" value="Chromosome"/>
</dbReference>
<dbReference type="EMBL" id="OY726395">
    <property type="protein sequence ID" value="CAJ1579758.1"/>
    <property type="molecule type" value="Genomic_DNA"/>
</dbReference>
<proteinExistence type="predicted"/>
<evidence type="ECO:0000313" key="3">
    <source>
        <dbReference type="EMBL" id="CAJ1579758.1"/>
    </source>
</evidence>
<evidence type="ECO:0000256" key="1">
    <source>
        <dbReference type="SAM" id="MobiDB-lite"/>
    </source>
</evidence>
<evidence type="ECO:0008006" key="5">
    <source>
        <dbReference type="Google" id="ProtNLM"/>
    </source>
</evidence>
<keyword evidence="4" id="KW-1185">Reference proteome</keyword>
<feature type="signal peptide" evidence="2">
    <location>
        <begin position="1"/>
        <end position="19"/>
    </location>
</feature>
<feature type="chain" id="PRO_5046534680" description="Lipoprotein" evidence="2">
    <location>
        <begin position="20"/>
        <end position="201"/>
    </location>
</feature>
<reference evidence="3 4" key="1">
    <citation type="submission" date="2023-08" db="EMBL/GenBank/DDBJ databases">
        <authorList>
            <person name="Folkvardsen B D."/>
            <person name="Norman A."/>
        </authorList>
    </citation>
    <scope>NUCLEOTIDE SEQUENCE [LARGE SCALE GENOMIC DNA]</scope>
    <source>
        <strain evidence="3 4">Mu0050</strain>
    </source>
</reference>
<protein>
    <recommendedName>
        <fullName evidence="5">Lipoprotein</fullName>
    </recommendedName>
</protein>
<name>A0ABN9NVN5_9MYCO</name>
<evidence type="ECO:0000256" key="2">
    <source>
        <dbReference type="SAM" id="SignalP"/>
    </source>
</evidence>
<dbReference type="RefSeq" id="WP_316514256.1">
    <property type="nucleotide sequence ID" value="NZ_OY726395.1"/>
</dbReference>
<organism evidence="3 4">
    <name type="scientific">[Mycobacterium] wendilense</name>
    <dbReference type="NCBI Taxonomy" id="3064284"/>
    <lineage>
        <taxon>Bacteria</taxon>
        <taxon>Bacillati</taxon>
        <taxon>Actinomycetota</taxon>
        <taxon>Actinomycetes</taxon>
        <taxon>Mycobacteriales</taxon>
        <taxon>Mycobacteriaceae</taxon>
        <taxon>Mycolicibacter</taxon>
    </lineage>
</organism>
<dbReference type="PROSITE" id="PS51257">
    <property type="entry name" value="PROKAR_LIPOPROTEIN"/>
    <property type="match status" value="1"/>
</dbReference>
<sequence length="201" mass="21179">MNKYLNGIVALAAVTVALTACTPHTEPISAPSSSAAPSVVSDREVKRAEAEAGKRELAIYGALGLPSTTDRVAAEAAAARSFPYLFSHGEGCSWVRTWDGALWRMYGTDGGQLVRDTEAEKAFHSNPGAADLWTCSPAANVPTADDPAASTPYQFVDERGTWVRVGSAVYLVPEPVPTRGAVPHLRSESGEVVPLPSDPTN</sequence>
<gene>
    <name evidence="3" type="ORF">MU0050_000673</name>
</gene>